<feature type="transmembrane region" description="Helical" evidence="1">
    <location>
        <begin position="111"/>
        <end position="144"/>
    </location>
</feature>
<dbReference type="EMBL" id="CP010029">
    <property type="protein sequence ID" value="ANI30449.1"/>
    <property type="molecule type" value="Genomic_DNA"/>
</dbReference>
<feature type="transmembrane region" description="Helical" evidence="1">
    <location>
        <begin position="60"/>
        <end position="79"/>
    </location>
</feature>
<proteinExistence type="predicted"/>
<dbReference type="Gene3D" id="1.20.120.1760">
    <property type="match status" value="1"/>
</dbReference>
<feature type="transmembrane region" description="Helical" evidence="1">
    <location>
        <begin position="36"/>
        <end position="55"/>
    </location>
</feature>
<dbReference type="Proteomes" id="UP000266744">
    <property type="component" value="Chromosome"/>
</dbReference>
<evidence type="ECO:0000256" key="1">
    <source>
        <dbReference type="SAM" id="Phobius"/>
    </source>
</evidence>
<feature type="transmembrane region" description="Helical" evidence="1">
    <location>
        <begin position="165"/>
        <end position="180"/>
    </location>
</feature>
<evidence type="ECO:0000313" key="2">
    <source>
        <dbReference type="EMBL" id="ANI30449.1"/>
    </source>
</evidence>
<keyword evidence="3" id="KW-1185">Reference proteome</keyword>
<dbReference type="RefSeq" id="WP_064515626.1">
    <property type="nucleotide sequence ID" value="NZ_CP010029.1"/>
</dbReference>
<evidence type="ECO:0000313" key="3">
    <source>
        <dbReference type="Proteomes" id="UP000266744"/>
    </source>
</evidence>
<keyword evidence="1" id="KW-0812">Transmembrane</keyword>
<organism evidence="2 3">
    <name type="scientific">Yersinia entomophaga</name>
    <dbReference type="NCBI Taxonomy" id="935293"/>
    <lineage>
        <taxon>Bacteria</taxon>
        <taxon>Pseudomonadati</taxon>
        <taxon>Pseudomonadota</taxon>
        <taxon>Gammaproteobacteria</taxon>
        <taxon>Enterobacterales</taxon>
        <taxon>Yersiniaceae</taxon>
        <taxon>Yersinia</taxon>
    </lineage>
</organism>
<reference evidence="2 3" key="1">
    <citation type="journal article" date="2016" name="Toxins">
        <title>The Draft Genome Sequence of the Yersinia entomophaga Entomopathogenic Type Strain MH96T.</title>
        <authorList>
            <person name="Hurst M.R."/>
            <person name="Beattie A."/>
            <person name="Altermann E."/>
            <person name="Moraga R.M."/>
            <person name="Harper L.A."/>
            <person name="Calder J."/>
            <person name="Laugraud A."/>
        </authorList>
    </citation>
    <scope>NUCLEOTIDE SEQUENCE [LARGE SCALE GENOMIC DNA]</scope>
    <source>
        <strain evidence="2 3">MH96</strain>
    </source>
</reference>
<accession>A0ABM6BLI2</accession>
<sequence length="223" mass="24063">MNQDIKDRRPIRARNTAWATTFARVLQQRGATPNGISLFSILFSALAGLSFFCAFRQDSALVSGLLLIAAAFMIQARLICNLLDGMVAVEGGLRSPVGAVYNDLPDRISDTLILIGVGYGLTAFTDAITLSWAAALFAAMTAYVRVLGGSCGLAQQFSGPMAKQHRMALLTLGTVIAAVVPAYNQWILYLCLWIIGLGTIVTAILRTRAVMNELQRKELPPND</sequence>
<keyword evidence="1" id="KW-1133">Transmembrane helix</keyword>
<protein>
    <submittedName>
        <fullName evidence="2">CDP-alcohol phosphatidyltransferase</fullName>
    </submittedName>
</protein>
<name>A0ABM6BLI2_YERET</name>
<keyword evidence="1" id="KW-0472">Membrane</keyword>
<dbReference type="InterPro" id="IPR043130">
    <property type="entry name" value="CDP-OH_PTrfase_TM_dom"/>
</dbReference>
<gene>
    <name evidence="2" type="ORF">PL78_11520</name>
</gene>
<feature type="transmembrane region" description="Helical" evidence="1">
    <location>
        <begin position="186"/>
        <end position="207"/>
    </location>
</feature>